<organism evidence="1 2">
    <name type="scientific">Brachionus calyciflorus</name>
    <dbReference type="NCBI Taxonomy" id="104777"/>
    <lineage>
        <taxon>Eukaryota</taxon>
        <taxon>Metazoa</taxon>
        <taxon>Spiralia</taxon>
        <taxon>Gnathifera</taxon>
        <taxon>Rotifera</taxon>
        <taxon>Eurotatoria</taxon>
        <taxon>Monogononta</taxon>
        <taxon>Pseudotrocha</taxon>
        <taxon>Ploima</taxon>
        <taxon>Brachionidae</taxon>
        <taxon>Brachionus</taxon>
    </lineage>
</organism>
<name>A0A813XIQ5_9BILA</name>
<evidence type="ECO:0000313" key="2">
    <source>
        <dbReference type="Proteomes" id="UP000663879"/>
    </source>
</evidence>
<gene>
    <name evidence="1" type="ORF">OXX778_LOCUS9756</name>
</gene>
<dbReference type="AlphaFoldDB" id="A0A813XIQ5"/>
<keyword evidence="2" id="KW-1185">Reference proteome</keyword>
<proteinExistence type="predicted"/>
<evidence type="ECO:0008006" key="3">
    <source>
        <dbReference type="Google" id="ProtNLM"/>
    </source>
</evidence>
<evidence type="ECO:0000313" key="1">
    <source>
        <dbReference type="EMBL" id="CAF0867471.1"/>
    </source>
</evidence>
<dbReference type="Proteomes" id="UP000663879">
    <property type="component" value="Unassembled WGS sequence"/>
</dbReference>
<accession>A0A813XIQ5</accession>
<dbReference type="EMBL" id="CAJNOC010001468">
    <property type="protein sequence ID" value="CAF0867471.1"/>
    <property type="molecule type" value="Genomic_DNA"/>
</dbReference>
<reference evidence="1" key="1">
    <citation type="submission" date="2021-02" db="EMBL/GenBank/DDBJ databases">
        <authorList>
            <person name="Nowell W R."/>
        </authorList>
    </citation>
    <scope>NUCLEOTIDE SEQUENCE</scope>
    <source>
        <strain evidence="1">Ploen Becks lab</strain>
    </source>
</reference>
<comment type="caution">
    <text evidence="1">The sequence shown here is derived from an EMBL/GenBank/DDBJ whole genome shotgun (WGS) entry which is preliminary data.</text>
</comment>
<sequence>MVERGENGKCFQDSSLFISNQTCDEDHYKAYFSHDNLQGKIQDKIKKIDELMSNISIGPKKNALMLEKKSYDVLVSSKEADVAIGSLLNPGINSVKKYVCHECDTNGISKSFETEWGLKIHTSKMHKKK</sequence>
<protein>
    <recommendedName>
        <fullName evidence="3">C2H2-type domain-containing protein</fullName>
    </recommendedName>
</protein>